<accession>A2Z926</accession>
<gene>
    <name evidence="2" type="ORF">OsI_34215</name>
</gene>
<protein>
    <submittedName>
        <fullName evidence="2">Uncharacterized protein</fullName>
    </submittedName>
</protein>
<feature type="region of interest" description="Disordered" evidence="1">
    <location>
        <begin position="173"/>
        <end position="196"/>
    </location>
</feature>
<evidence type="ECO:0000256" key="1">
    <source>
        <dbReference type="SAM" id="MobiDB-lite"/>
    </source>
</evidence>
<reference evidence="2 3" key="1">
    <citation type="journal article" date="2005" name="PLoS Biol.">
        <title>The genomes of Oryza sativa: a history of duplications.</title>
        <authorList>
            <person name="Yu J."/>
            <person name="Wang J."/>
            <person name="Lin W."/>
            <person name="Li S."/>
            <person name="Li H."/>
            <person name="Zhou J."/>
            <person name="Ni P."/>
            <person name="Dong W."/>
            <person name="Hu S."/>
            <person name="Zeng C."/>
            <person name="Zhang J."/>
            <person name="Zhang Y."/>
            <person name="Li R."/>
            <person name="Xu Z."/>
            <person name="Li S."/>
            <person name="Li X."/>
            <person name="Zheng H."/>
            <person name="Cong L."/>
            <person name="Lin L."/>
            <person name="Yin J."/>
            <person name="Geng J."/>
            <person name="Li G."/>
            <person name="Shi J."/>
            <person name="Liu J."/>
            <person name="Lv H."/>
            <person name="Li J."/>
            <person name="Wang J."/>
            <person name="Deng Y."/>
            <person name="Ran L."/>
            <person name="Shi X."/>
            <person name="Wang X."/>
            <person name="Wu Q."/>
            <person name="Li C."/>
            <person name="Ren X."/>
            <person name="Wang J."/>
            <person name="Wang X."/>
            <person name="Li D."/>
            <person name="Liu D."/>
            <person name="Zhang X."/>
            <person name="Ji Z."/>
            <person name="Zhao W."/>
            <person name="Sun Y."/>
            <person name="Zhang Z."/>
            <person name="Bao J."/>
            <person name="Han Y."/>
            <person name="Dong L."/>
            <person name="Ji J."/>
            <person name="Chen P."/>
            <person name="Wu S."/>
            <person name="Liu J."/>
            <person name="Xiao Y."/>
            <person name="Bu D."/>
            <person name="Tan J."/>
            <person name="Yang L."/>
            <person name="Ye C."/>
            <person name="Zhang J."/>
            <person name="Xu J."/>
            <person name="Zhou Y."/>
            <person name="Yu Y."/>
            <person name="Zhang B."/>
            <person name="Zhuang S."/>
            <person name="Wei H."/>
            <person name="Liu B."/>
            <person name="Lei M."/>
            <person name="Yu H."/>
            <person name="Li Y."/>
            <person name="Xu H."/>
            <person name="Wei S."/>
            <person name="He X."/>
            <person name="Fang L."/>
            <person name="Zhang Z."/>
            <person name="Zhang Y."/>
            <person name="Huang X."/>
            <person name="Su Z."/>
            <person name="Tong W."/>
            <person name="Li J."/>
            <person name="Tong Z."/>
            <person name="Li S."/>
            <person name="Ye J."/>
            <person name="Wang L."/>
            <person name="Fang L."/>
            <person name="Lei T."/>
            <person name="Chen C."/>
            <person name="Chen H."/>
            <person name="Xu Z."/>
            <person name="Li H."/>
            <person name="Huang H."/>
            <person name="Zhang F."/>
            <person name="Xu H."/>
            <person name="Li N."/>
            <person name="Zhao C."/>
            <person name="Li S."/>
            <person name="Dong L."/>
            <person name="Huang Y."/>
            <person name="Li L."/>
            <person name="Xi Y."/>
            <person name="Qi Q."/>
            <person name="Li W."/>
            <person name="Zhang B."/>
            <person name="Hu W."/>
            <person name="Zhang Y."/>
            <person name="Tian X."/>
            <person name="Jiao Y."/>
            <person name="Liang X."/>
            <person name="Jin J."/>
            <person name="Gao L."/>
            <person name="Zheng W."/>
            <person name="Hao B."/>
            <person name="Liu S."/>
            <person name="Wang W."/>
            <person name="Yuan L."/>
            <person name="Cao M."/>
            <person name="McDermott J."/>
            <person name="Samudrala R."/>
            <person name="Wang J."/>
            <person name="Wong G.K."/>
            <person name="Yang H."/>
        </authorList>
    </citation>
    <scope>NUCLEOTIDE SEQUENCE [LARGE SCALE GENOMIC DNA]</scope>
    <source>
        <strain evidence="3">cv. 93-11</strain>
    </source>
</reference>
<sequence>MDGVGGGGGGILSYEKLEGYAIWVGASVASAFFASMESCSCIHVHTADDEGDDYDPEEAKDRPLMLSRPQALPEYYYDRSASSASFAKISLPTDRMTFLKLSNYFLGIVKPFCLDATIKEKSTAENHYKLNPQKLSARTQRRVQFPSHKDRVLCEVLQGQGLLIIVKQKPKAQPSSQIHEGHELTKKQTSQSQRKLTNMSLHSSLVPPRQFSKIHTSLNTHSPPAFSPSQVAMACHPSGGNKVVRDAWSFALGPGPVVRSMRPARSKLRSVYGVPWRKLERPCT</sequence>
<name>A2Z926_ORYSI</name>
<dbReference type="HOGENOM" id="CLU_981358_0_0_1"/>
<organism evidence="2 3">
    <name type="scientific">Oryza sativa subsp. indica</name>
    <name type="common">Rice</name>
    <dbReference type="NCBI Taxonomy" id="39946"/>
    <lineage>
        <taxon>Eukaryota</taxon>
        <taxon>Viridiplantae</taxon>
        <taxon>Streptophyta</taxon>
        <taxon>Embryophyta</taxon>
        <taxon>Tracheophyta</taxon>
        <taxon>Spermatophyta</taxon>
        <taxon>Magnoliopsida</taxon>
        <taxon>Liliopsida</taxon>
        <taxon>Poales</taxon>
        <taxon>Poaceae</taxon>
        <taxon>BOP clade</taxon>
        <taxon>Oryzoideae</taxon>
        <taxon>Oryzeae</taxon>
        <taxon>Oryzinae</taxon>
        <taxon>Oryza</taxon>
        <taxon>Oryza sativa</taxon>
    </lineage>
</organism>
<proteinExistence type="predicted"/>
<dbReference type="Gramene" id="BGIOSGA033230-TA">
    <property type="protein sequence ID" value="BGIOSGA033230-PA"/>
    <property type="gene ID" value="BGIOSGA033230"/>
</dbReference>
<feature type="compositionally biased region" description="Polar residues" evidence="1">
    <location>
        <begin position="187"/>
        <end position="196"/>
    </location>
</feature>
<dbReference type="EMBL" id="CM000135">
    <property type="protein sequence ID" value="EAY79110.1"/>
    <property type="molecule type" value="Genomic_DNA"/>
</dbReference>
<dbReference type="Proteomes" id="UP000007015">
    <property type="component" value="Chromosome 10"/>
</dbReference>
<dbReference type="PANTHER" id="PTHR34061">
    <property type="entry name" value="PROTEIN, PUTATIVE-RELATED"/>
    <property type="match status" value="1"/>
</dbReference>
<dbReference type="STRING" id="39946.A2Z926"/>
<evidence type="ECO:0000313" key="2">
    <source>
        <dbReference type="EMBL" id="EAY79110.1"/>
    </source>
</evidence>
<dbReference type="AlphaFoldDB" id="A2Z926"/>
<dbReference type="PANTHER" id="PTHR34061:SF19">
    <property type="entry name" value="OS10G0502100 PROTEIN"/>
    <property type="match status" value="1"/>
</dbReference>
<evidence type="ECO:0000313" key="3">
    <source>
        <dbReference type="Proteomes" id="UP000007015"/>
    </source>
</evidence>
<keyword evidence="3" id="KW-1185">Reference proteome</keyword>